<dbReference type="Gene3D" id="1.10.520.20">
    <property type="entry name" value="N-terminal domain of the delta subunit of the F1F0-ATP synthase"/>
    <property type="match status" value="1"/>
</dbReference>
<keyword evidence="6 7" id="KW-0066">ATP synthesis</keyword>
<dbReference type="NCBIfam" id="TIGR01145">
    <property type="entry name" value="ATP_synt_delta"/>
    <property type="match status" value="1"/>
</dbReference>
<keyword evidence="2 7" id="KW-0813">Transport</keyword>
<evidence type="ECO:0000256" key="6">
    <source>
        <dbReference type="ARBA" id="ARBA00023310"/>
    </source>
</evidence>
<evidence type="ECO:0000313" key="8">
    <source>
        <dbReference type="EMBL" id="MBB5055753.1"/>
    </source>
</evidence>
<dbReference type="GO" id="GO:0046933">
    <property type="term" value="F:proton-transporting ATP synthase activity, rotational mechanism"/>
    <property type="evidence" value="ECO:0007669"/>
    <property type="project" value="UniProtKB-UniRule"/>
</dbReference>
<comment type="subcellular location">
    <subcellularLocation>
        <location evidence="7">Cell membrane</location>
        <topology evidence="7">Peripheral membrane protein</topology>
    </subcellularLocation>
    <subcellularLocation>
        <location evidence="1">Membrane</location>
    </subcellularLocation>
</comment>
<keyword evidence="7" id="KW-1003">Cell membrane</keyword>
<keyword evidence="3 7" id="KW-0375">Hydrogen ion transport</keyword>
<reference evidence="8 9" key="1">
    <citation type="submission" date="2020-08" db="EMBL/GenBank/DDBJ databases">
        <title>Genomic Encyclopedia of Type Strains, Phase IV (KMG-V): Genome sequencing to study the core and pangenomes of soil and plant-associated prokaryotes.</title>
        <authorList>
            <person name="Whitman W."/>
        </authorList>
    </citation>
    <scope>NUCLEOTIDE SEQUENCE [LARGE SCALE GENOMIC DNA]</scope>
    <source>
        <strain evidence="8 9">M8UP14</strain>
    </source>
</reference>
<dbReference type="RefSeq" id="WP_184213505.1">
    <property type="nucleotide sequence ID" value="NZ_JACHIP010000001.1"/>
</dbReference>
<evidence type="ECO:0000256" key="4">
    <source>
        <dbReference type="ARBA" id="ARBA00023065"/>
    </source>
</evidence>
<dbReference type="HAMAP" id="MF_01416">
    <property type="entry name" value="ATP_synth_delta_bact"/>
    <property type="match status" value="1"/>
</dbReference>
<gene>
    <name evidence="7" type="primary">atpH</name>
    <name evidence="8" type="ORF">HDF16_000422</name>
</gene>
<dbReference type="Proteomes" id="UP000540989">
    <property type="component" value="Unassembled WGS sequence"/>
</dbReference>
<dbReference type="GO" id="GO:0045259">
    <property type="term" value="C:proton-transporting ATP synthase complex"/>
    <property type="evidence" value="ECO:0007669"/>
    <property type="project" value="UniProtKB-KW"/>
</dbReference>
<comment type="function">
    <text evidence="7">F(1)F(0) ATP synthase produces ATP from ADP in the presence of a proton or sodium gradient. F-type ATPases consist of two structural domains, F(1) containing the extramembraneous catalytic core and F(0) containing the membrane proton channel, linked together by a central stalk and a peripheral stalk. During catalysis, ATP synthesis in the catalytic domain of F(1) is coupled via a rotary mechanism of the central stalk subunits to proton translocation.</text>
</comment>
<comment type="function">
    <text evidence="7">This protein is part of the stalk that links CF(0) to CF(1). It either transmits conformational changes from CF(0) to CF(1) or is implicated in proton conduction.</text>
</comment>
<proteinExistence type="inferred from homology"/>
<dbReference type="Pfam" id="PF00213">
    <property type="entry name" value="OSCP"/>
    <property type="match status" value="1"/>
</dbReference>
<sequence>MAVITLRYAHAFEQVVVSGKLDGAAALQQLRDFAGTFAGSADLREVLMDPSVPKEQKLKVLDAIGVKIGMYPQVRNFVAVITEHDRLHELDEIINEYAQVADVDAGISDAEITTALALNDDDRAQLEEQVGKLAGGKVRAVYTQDAGLLGGVIVKMGSTVYDGSVRGQLEQMKQRLINA</sequence>
<evidence type="ECO:0000256" key="7">
    <source>
        <dbReference type="HAMAP-Rule" id="MF_01416"/>
    </source>
</evidence>
<evidence type="ECO:0000256" key="1">
    <source>
        <dbReference type="ARBA" id="ARBA00004370"/>
    </source>
</evidence>
<name>A0A7W7Z9M1_9BACT</name>
<dbReference type="PANTHER" id="PTHR11910">
    <property type="entry name" value="ATP SYNTHASE DELTA CHAIN"/>
    <property type="match status" value="1"/>
</dbReference>
<organism evidence="8 9">
    <name type="scientific">Granulicella aggregans</name>
    <dbReference type="NCBI Taxonomy" id="474949"/>
    <lineage>
        <taxon>Bacteria</taxon>
        <taxon>Pseudomonadati</taxon>
        <taxon>Acidobacteriota</taxon>
        <taxon>Terriglobia</taxon>
        <taxon>Terriglobales</taxon>
        <taxon>Acidobacteriaceae</taxon>
        <taxon>Granulicella</taxon>
    </lineage>
</organism>
<dbReference type="InterPro" id="IPR026015">
    <property type="entry name" value="ATP_synth_OSCP/delta_N_sf"/>
</dbReference>
<dbReference type="SUPFAM" id="SSF47928">
    <property type="entry name" value="N-terminal domain of the delta subunit of the F1F0-ATP synthase"/>
    <property type="match status" value="1"/>
</dbReference>
<dbReference type="AlphaFoldDB" id="A0A7W7Z9M1"/>
<keyword evidence="5 7" id="KW-0472">Membrane</keyword>
<keyword evidence="4 7" id="KW-0406">Ion transport</keyword>
<evidence type="ECO:0000313" key="9">
    <source>
        <dbReference type="Proteomes" id="UP000540989"/>
    </source>
</evidence>
<protein>
    <recommendedName>
        <fullName evidence="7">ATP synthase subunit delta</fullName>
    </recommendedName>
    <alternativeName>
        <fullName evidence="7">ATP synthase F(1) sector subunit delta</fullName>
    </alternativeName>
    <alternativeName>
        <fullName evidence="7">F-type ATPase subunit delta</fullName>
        <shortName evidence="7">F-ATPase subunit delta</shortName>
    </alternativeName>
</protein>
<accession>A0A7W7Z9M1</accession>
<dbReference type="GO" id="GO:0005886">
    <property type="term" value="C:plasma membrane"/>
    <property type="evidence" value="ECO:0007669"/>
    <property type="project" value="UniProtKB-SubCell"/>
</dbReference>
<dbReference type="EMBL" id="JACHIP010000001">
    <property type="protein sequence ID" value="MBB5055753.1"/>
    <property type="molecule type" value="Genomic_DNA"/>
</dbReference>
<comment type="similarity">
    <text evidence="7">Belongs to the ATPase delta chain family.</text>
</comment>
<comment type="caution">
    <text evidence="8">The sequence shown here is derived from an EMBL/GenBank/DDBJ whole genome shotgun (WGS) entry which is preliminary data.</text>
</comment>
<keyword evidence="9" id="KW-1185">Reference proteome</keyword>
<dbReference type="PRINTS" id="PR00125">
    <property type="entry name" value="ATPASEDELTA"/>
</dbReference>
<evidence type="ECO:0000256" key="3">
    <source>
        <dbReference type="ARBA" id="ARBA00022781"/>
    </source>
</evidence>
<keyword evidence="7" id="KW-0139">CF(1)</keyword>
<dbReference type="InterPro" id="IPR000711">
    <property type="entry name" value="ATPase_OSCP/dsu"/>
</dbReference>
<evidence type="ECO:0000256" key="5">
    <source>
        <dbReference type="ARBA" id="ARBA00023136"/>
    </source>
</evidence>
<evidence type="ECO:0000256" key="2">
    <source>
        <dbReference type="ARBA" id="ARBA00022448"/>
    </source>
</evidence>